<gene>
    <name evidence="1" type="ORF">K3G42_009893</name>
</gene>
<evidence type="ECO:0000313" key="1">
    <source>
        <dbReference type="EMBL" id="KAH7996671.1"/>
    </source>
</evidence>
<reference evidence="1" key="1">
    <citation type="submission" date="2021-08" db="EMBL/GenBank/DDBJ databases">
        <title>The first chromosome-level gecko genome reveals the dynamic sex chromosomes of Neotropical dwarf geckos (Sphaerodactylidae: Sphaerodactylus).</title>
        <authorList>
            <person name="Pinto B.J."/>
            <person name="Keating S.E."/>
            <person name="Gamble T."/>
        </authorList>
    </citation>
    <scope>NUCLEOTIDE SEQUENCE</scope>
    <source>
        <strain evidence="1">TG3544</strain>
    </source>
</reference>
<accession>A0ACB8EV46</accession>
<dbReference type="Proteomes" id="UP000827872">
    <property type="component" value="Linkage Group LG15"/>
</dbReference>
<comment type="caution">
    <text evidence="1">The sequence shown here is derived from an EMBL/GenBank/DDBJ whole genome shotgun (WGS) entry which is preliminary data.</text>
</comment>
<organism evidence="1 2">
    <name type="scientific">Sphaerodactylus townsendi</name>
    <dbReference type="NCBI Taxonomy" id="933632"/>
    <lineage>
        <taxon>Eukaryota</taxon>
        <taxon>Metazoa</taxon>
        <taxon>Chordata</taxon>
        <taxon>Craniata</taxon>
        <taxon>Vertebrata</taxon>
        <taxon>Euteleostomi</taxon>
        <taxon>Lepidosauria</taxon>
        <taxon>Squamata</taxon>
        <taxon>Bifurcata</taxon>
        <taxon>Gekkota</taxon>
        <taxon>Sphaerodactylidae</taxon>
        <taxon>Sphaerodactylus</taxon>
    </lineage>
</organism>
<keyword evidence="2" id="KW-1185">Reference proteome</keyword>
<evidence type="ECO:0000313" key="2">
    <source>
        <dbReference type="Proteomes" id="UP000827872"/>
    </source>
</evidence>
<sequence>MMEITQVLSLYQMVPNEALQFRAVLKLLLHFNWKWVGFFGGVGVNLEWFTQKMFPEFSKNGICFDFIETIFYEGMASQFKEFEKWAEEIHAKLMNSKANVVILYGDAQSMVIFRYLLHMPIFKHMLESPKGEVWVLTAQMEIKSRPTHNHWDVQFFHGALSLAVHSNKIQGFQEFLQRRNPSENNADGFIKDFWALAFGCLLPNSFLRHSQQFKYTGNCTGEEKLENLILPYLEMTMTGYSYSIYNAVYVVAHALHAKYLSLHKRAMVEGKRKALQNLQPWQLHHLLKWVSFNNSAGDKISFDENGELVAEFDVINCVTFPNQSVFRSKVGQVDPQAPLDQGVSMNKDAIVWLQMVQPGSAPFAVQ</sequence>
<proteinExistence type="predicted"/>
<protein>
    <submittedName>
        <fullName evidence="1">Uncharacterized protein</fullName>
    </submittedName>
</protein>
<dbReference type="EMBL" id="CM037628">
    <property type="protein sequence ID" value="KAH7996671.1"/>
    <property type="molecule type" value="Genomic_DNA"/>
</dbReference>
<name>A0ACB8EV46_9SAUR</name>